<keyword evidence="1" id="KW-0343">GTPase activation</keyword>
<dbReference type="PANTHER" id="PTHR45705">
    <property type="entry name" value="FI20236P1"/>
    <property type="match status" value="1"/>
</dbReference>
<dbReference type="InterPro" id="IPR038508">
    <property type="entry name" value="ArfGAP_dom_sf"/>
</dbReference>
<name>A0A3R7NY46_9TRYP</name>
<dbReference type="GO" id="GO:0005737">
    <property type="term" value="C:cytoplasm"/>
    <property type="evidence" value="ECO:0007669"/>
    <property type="project" value="TreeGrafter"/>
</dbReference>
<dbReference type="OrthoDB" id="10266696at2759"/>
<dbReference type="PANTHER" id="PTHR45705:SF1">
    <property type="entry name" value="FI20236P1"/>
    <property type="match status" value="1"/>
</dbReference>
<dbReference type="PROSITE" id="PS50115">
    <property type="entry name" value="ARFGAP"/>
    <property type="match status" value="1"/>
</dbReference>
<gene>
    <name evidence="8" type="ORF">Tco025E_06993</name>
</gene>
<dbReference type="GO" id="GO:0005096">
    <property type="term" value="F:GTPase activator activity"/>
    <property type="evidence" value="ECO:0007669"/>
    <property type="project" value="UniProtKB-KW"/>
</dbReference>
<evidence type="ECO:0000313" key="8">
    <source>
        <dbReference type="EMBL" id="RNF09554.1"/>
    </source>
</evidence>
<keyword evidence="3 5" id="KW-0863">Zinc-finger</keyword>
<evidence type="ECO:0000313" key="9">
    <source>
        <dbReference type="Proteomes" id="UP000284403"/>
    </source>
</evidence>
<protein>
    <submittedName>
        <fullName evidence="8">ADP-ribosylation factor GTPase activating protein</fullName>
    </submittedName>
</protein>
<dbReference type="GO" id="GO:0008270">
    <property type="term" value="F:zinc ion binding"/>
    <property type="evidence" value="ECO:0007669"/>
    <property type="project" value="UniProtKB-KW"/>
</dbReference>
<feature type="compositionally biased region" description="Basic and acidic residues" evidence="6">
    <location>
        <begin position="186"/>
        <end position="200"/>
    </location>
</feature>
<dbReference type="InterPro" id="IPR051718">
    <property type="entry name" value="ARF_GTPase-activating"/>
</dbReference>
<evidence type="ECO:0000259" key="7">
    <source>
        <dbReference type="PROSITE" id="PS50115"/>
    </source>
</evidence>
<dbReference type="GeneID" id="40320604"/>
<evidence type="ECO:0000256" key="5">
    <source>
        <dbReference type="PROSITE-ProRule" id="PRU00288"/>
    </source>
</evidence>
<keyword evidence="4" id="KW-0862">Zinc</keyword>
<comment type="caution">
    <text evidence="8">The sequence shown here is derived from an EMBL/GenBank/DDBJ whole genome shotgun (WGS) entry which is preliminary data.</text>
</comment>
<dbReference type="AlphaFoldDB" id="A0A3R7NY46"/>
<dbReference type="InterPro" id="IPR037278">
    <property type="entry name" value="ARFGAP/RecO"/>
</dbReference>
<feature type="region of interest" description="Disordered" evidence="6">
    <location>
        <begin position="181"/>
        <end position="210"/>
    </location>
</feature>
<evidence type="ECO:0000256" key="4">
    <source>
        <dbReference type="ARBA" id="ARBA00022833"/>
    </source>
</evidence>
<evidence type="ECO:0000256" key="1">
    <source>
        <dbReference type="ARBA" id="ARBA00022468"/>
    </source>
</evidence>
<feature type="domain" description="Arf-GAP" evidence="7">
    <location>
        <begin position="49"/>
        <end position="171"/>
    </location>
</feature>
<dbReference type="RefSeq" id="XP_029226047.1">
    <property type="nucleotide sequence ID" value="XM_029373860.1"/>
</dbReference>
<dbReference type="Proteomes" id="UP000284403">
    <property type="component" value="Unassembled WGS sequence"/>
</dbReference>
<dbReference type="SUPFAM" id="SSF57863">
    <property type="entry name" value="ArfGap/RecO-like zinc finger"/>
    <property type="match status" value="1"/>
</dbReference>
<dbReference type="FunFam" id="1.10.220.150:FF:000009">
    <property type="entry name" value="stromal membrane-associated protein 1 isoform X1"/>
    <property type="match status" value="1"/>
</dbReference>
<feature type="compositionally biased region" description="Basic residues" evidence="6">
    <location>
        <begin position="15"/>
        <end position="26"/>
    </location>
</feature>
<keyword evidence="2" id="KW-0479">Metal-binding</keyword>
<feature type="region of interest" description="Disordered" evidence="6">
    <location>
        <begin position="1"/>
        <end position="46"/>
    </location>
</feature>
<dbReference type="InterPro" id="IPR001164">
    <property type="entry name" value="ArfGAP_dom"/>
</dbReference>
<sequence length="277" mass="31047">MPEEKPHGGREKKEGHRTHHHRKGHKEKAAPPQVAAAEEDAEEDWDANRERVERLCQTPPNSTCNDCNNNGTRWASVNHGVFLCIRCSGIHRSLGVHVSKIKSTNMDKWHAAEVALMEAIGNQKGKSLYEARLPKGMKPMTGAEPELTLRTFITQKYQYKAFAVENVNDVLHQYYKQTRYGRKPRKNDGKVHRHGKEPDTAVKGGSASQREETMKALYGVNAEAISKKSKKVRTLHGTFGVVNVPPDEYEERRRELLAHFCIPEPSPSPAATDAAAA</sequence>
<evidence type="ECO:0000256" key="3">
    <source>
        <dbReference type="ARBA" id="ARBA00022771"/>
    </source>
</evidence>
<accession>A0A3R7NY46</accession>
<dbReference type="Gene3D" id="1.10.220.150">
    <property type="entry name" value="Arf GTPase activating protein"/>
    <property type="match status" value="1"/>
</dbReference>
<dbReference type="Pfam" id="PF01412">
    <property type="entry name" value="ArfGap"/>
    <property type="match status" value="1"/>
</dbReference>
<dbReference type="SMART" id="SM00105">
    <property type="entry name" value="ArfGap"/>
    <property type="match status" value="1"/>
</dbReference>
<dbReference type="CDD" id="cd08204">
    <property type="entry name" value="ArfGap"/>
    <property type="match status" value="1"/>
</dbReference>
<proteinExistence type="predicted"/>
<keyword evidence="9" id="KW-1185">Reference proteome</keyword>
<evidence type="ECO:0000256" key="6">
    <source>
        <dbReference type="SAM" id="MobiDB-lite"/>
    </source>
</evidence>
<evidence type="ECO:0000256" key="2">
    <source>
        <dbReference type="ARBA" id="ARBA00022723"/>
    </source>
</evidence>
<dbReference type="EMBL" id="MKKU01000507">
    <property type="protein sequence ID" value="RNF09554.1"/>
    <property type="molecule type" value="Genomic_DNA"/>
</dbReference>
<feature type="compositionally biased region" description="Basic and acidic residues" evidence="6">
    <location>
        <begin position="1"/>
        <end position="14"/>
    </location>
</feature>
<dbReference type="PRINTS" id="PR00405">
    <property type="entry name" value="REVINTRACTNG"/>
</dbReference>
<reference evidence="8 9" key="1">
    <citation type="journal article" date="2018" name="BMC Genomics">
        <title>Genomic comparison of Trypanosoma conorhini and Trypanosoma rangeli to Trypanosoma cruzi strains of high and low virulence.</title>
        <authorList>
            <person name="Bradwell K.R."/>
            <person name="Koparde V.N."/>
            <person name="Matveyev A.V."/>
            <person name="Serrano M.G."/>
            <person name="Alves J.M."/>
            <person name="Parikh H."/>
            <person name="Huang B."/>
            <person name="Lee V."/>
            <person name="Espinosa-Alvarez O."/>
            <person name="Ortiz P.A."/>
            <person name="Costa-Martins A.G."/>
            <person name="Teixeira M.M."/>
            <person name="Buck G.A."/>
        </authorList>
    </citation>
    <scope>NUCLEOTIDE SEQUENCE [LARGE SCALE GENOMIC DNA]</scope>
    <source>
        <strain evidence="8 9">025E</strain>
    </source>
</reference>
<organism evidence="8 9">
    <name type="scientific">Trypanosoma conorhini</name>
    <dbReference type="NCBI Taxonomy" id="83891"/>
    <lineage>
        <taxon>Eukaryota</taxon>
        <taxon>Discoba</taxon>
        <taxon>Euglenozoa</taxon>
        <taxon>Kinetoplastea</taxon>
        <taxon>Metakinetoplastina</taxon>
        <taxon>Trypanosomatida</taxon>
        <taxon>Trypanosomatidae</taxon>
        <taxon>Trypanosoma</taxon>
    </lineage>
</organism>